<evidence type="ECO:0000313" key="1">
    <source>
        <dbReference type="EMBL" id="PUA32006.1"/>
    </source>
</evidence>
<feature type="non-terminal residue" evidence="1">
    <location>
        <position position="168"/>
    </location>
</feature>
<name>A0A2R7Y382_9ARCH</name>
<dbReference type="EMBL" id="NDWU01000011">
    <property type="protein sequence ID" value="PUA32006.1"/>
    <property type="molecule type" value="Genomic_DNA"/>
</dbReference>
<gene>
    <name evidence="1" type="ORF">B9J98_05025</name>
</gene>
<comment type="caution">
    <text evidence="1">The sequence shown here is derived from an EMBL/GenBank/DDBJ whole genome shotgun (WGS) entry which is preliminary data.</text>
</comment>
<proteinExistence type="predicted"/>
<reference evidence="1 2" key="1">
    <citation type="submission" date="2017-04" db="EMBL/GenBank/DDBJ databases">
        <title>Draft Aigarchaeota genome from a New Zealand hot spring.</title>
        <authorList>
            <person name="Reysenbach A.-L."/>
            <person name="Donaho J.A."/>
            <person name="Gerhart J."/>
            <person name="Kelley J.F."/>
            <person name="Kouba K."/>
            <person name="Podar M."/>
            <person name="Stott M."/>
        </authorList>
    </citation>
    <scope>NUCLEOTIDE SEQUENCE [LARGE SCALE GENOMIC DNA]</scope>
    <source>
        <strain evidence="1">NZ13_MG1</strain>
    </source>
</reference>
<protein>
    <submittedName>
        <fullName evidence="1">Uncharacterized protein</fullName>
    </submittedName>
</protein>
<evidence type="ECO:0000313" key="2">
    <source>
        <dbReference type="Proteomes" id="UP000244066"/>
    </source>
</evidence>
<sequence>MEAIKAVAFKHSSDTRPLLQTFNDMVSECIQYAINHNVSSPMKVERALYEEFKRKYGFATHYCISAARVACNVIRSWRRLVRKGRADPNVPPTFNALSMRLQKELMRFKGDRIVVTTKPHQHIEVPLTVGLYQKRFVEAWKNGELTVGEITLLPDRAVVVFKKMVEEM</sequence>
<organism evidence="1 2">
    <name type="scientific">Candidatus Terraquivivens tikiterensis</name>
    <dbReference type="NCBI Taxonomy" id="1980982"/>
    <lineage>
        <taxon>Archaea</taxon>
        <taxon>Nitrososphaerota</taxon>
        <taxon>Candidatus Wolframiiraptoraceae</taxon>
        <taxon>Candidatus Terraquivivens</taxon>
    </lineage>
</organism>
<accession>A0A2R7Y382</accession>
<dbReference type="AlphaFoldDB" id="A0A2R7Y382"/>
<dbReference type="Proteomes" id="UP000244066">
    <property type="component" value="Unassembled WGS sequence"/>
</dbReference>